<sequence length="185" mass="21299">MARIPTYIALNKFYEERTQEVKDYFLHLPNLVGNQFPYDIPLAYVFLRCEQAQNRTMYGGVVKIHRGRREFVSRVMNYQHLTRDGFKDIFKNVFGSPLSKETIQKLEEAEKTRDRVIHGKSVPDNELREAIADVLEYAELLNSEVSGIAGFKPFGNMKGFKGRADSLDNRTTKWLMKGLGFGVKA</sequence>
<gene>
    <name evidence="1" type="ORF">JW498_06880</name>
</gene>
<accession>A0ABS2W5U3</accession>
<proteinExistence type="predicted"/>
<name>A0ABS2W5U3_9GAMM</name>
<protein>
    <recommendedName>
        <fullName evidence="3">RiboL-PSP-HEPN domain-containing protein</fullName>
    </recommendedName>
</protein>
<organism evidence="1 2">
    <name type="scientific">Amphritea pacifica</name>
    <dbReference type="NCBI Taxonomy" id="2811233"/>
    <lineage>
        <taxon>Bacteria</taxon>
        <taxon>Pseudomonadati</taxon>
        <taxon>Pseudomonadota</taxon>
        <taxon>Gammaproteobacteria</taxon>
        <taxon>Oceanospirillales</taxon>
        <taxon>Oceanospirillaceae</taxon>
        <taxon>Amphritea</taxon>
    </lineage>
</organism>
<reference evidence="1 2" key="1">
    <citation type="submission" date="2021-02" db="EMBL/GenBank/DDBJ databases">
        <title>A novel species of genus Amphritea isolated from a fishpond in China.</title>
        <authorList>
            <person name="Lu H."/>
        </authorList>
    </citation>
    <scope>NUCLEOTIDE SEQUENCE [LARGE SCALE GENOMIC DNA]</scope>
    <source>
        <strain evidence="1 2">RP18W</strain>
    </source>
</reference>
<evidence type="ECO:0000313" key="1">
    <source>
        <dbReference type="EMBL" id="MBN0987076.1"/>
    </source>
</evidence>
<dbReference type="Proteomes" id="UP000760472">
    <property type="component" value="Unassembled WGS sequence"/>
</dbReference>
<dbReference type="RefSeq" id="WP_205213247.1">
    <property type="nucleotide sequence ID" value="NZ_JAFFZP010000008.1"/>
</dbReference>
<comment type="caution">
    <text evidence="1">The sequence shown here is derived from an EMBL/GenBank/DDBJ whole genome shotgun (WGS) entry which is preliminary data.</text>
</comment>
<dbReference type="EMBL" id="JAFFZP010000008">
    <property type="protein sequence ID" value="MBN0987076.1"/>
    <property type="molecule type" value="Genomic_DNA"/>
</dbReference>
<keyword evidence="2" id="KW-1185">Reference proteome</keyword>
<evidence type="ECO:0008006" key="3">
    <source>
        <dbReference type="Google" id="ProtNLM"/>
    </source>
</evidence>
<evidence type="ECO:0000313" key="2">
    <source>
        <dbReference type="Proteomes" id="UP000760472"/>
    </source>
</evidence>